<feature type="region of interest" description="Disordered" evidence="1">
    <location>
        <begin position="1"/>
        <end position="34"/>
    </location>
</feature>
<protein>
    <submittedName>
        <fullName evidence="2">Uncharacterized protein</fullName>
    </submittedName>
</protein>
<dbReference type="AlphaFoldDB" id="A0ABD1XS45"/>
<evidence type="ECO:0000256" key="1">
    <source>
        <dbReference type="SAM" id="MobiDB-lite"/>
    </source>
</evidence>
<name>A0ABD1XS45_9MARC</name>
<proteinExistence type="predicted"/>
<dbReference type="EMBL" id="JBHFFA010000007">
    <property type="protein sequence ID" value="KAL2611590.1"/>
    <property type="molecule type" value="Genomic_DNA"/>
</dbReference>
<dbReference type="Proteomes" id="UP001605036">
    <property type="component" value="Unassembled WGS sequence"/>
</dbReference>
<reference evidence="2 3" key="1">
    <citation type="submission" date="2024-09" db="EMBL/GenBank/DDBJ databases">
        <title>Chromosome-scale assembly of Riccia fluitans.</title>
        <authorList>
            <person name="Paukszto L."/>
            <person name="Sawicki J."/>
            <person name="Karawczyk K."/>
            <person name="Piernik-Szablinska J."/>
            <person name="Szczecinska M."/>
            <person name="Mazdziarz M."/>
        </authorList>
    </citation>
    <scope>NUCLEOTIDE SEQUENCE [LARGE SCALE GENOMIC DNA]</scope>
    <source>
        <strain evidence="2">Rf_01</strain>
        <tissue evidence="2">Aerial parts of the thallus</tissue>
    </source>
</reference>
<comment type="caution">
    <text evidence="2">The sequence shown here is derived from an EMBL/GenBank/DDBJ whole genome shotgun (WGS) entry which is preliminary data.</text>
</comment>
<sequence>MVPNSNVSSPVNMNCKKPPKLPKPPRYPGKSTSLDSGAAAAISAAKAAALRRELQQAAAKRKDFLSRVRPRITRVRRFLLLPPAINLAVLYRTGSGTDTPSARPWRGMLAFGGYVSIMVLWMVLCSPASDVAGLVVHGRIFSALWQTHSMDTAYAPWLSAMVLDQVPVPIPLPISFSLGRFVAFTCQT</sequence>
<keyword evidence="3" id="KW-1185">Reference proteome</keyword>
<evidence type="ECO:0000313" key="2">
    <source>
        <dbReference type="EMBL" id="KAL2611590.1"/>
    </source>
</evidence>
<feature type="compositionally biased region" description="Low complexity" evidence="1">
    <location>
        <begin position="1"/>
        <end position="16"/>
    </location>
</feature>
<organism evidence="2 3">
    <name type="scientific">Riccia fluitans</name>
    <dbReference type="NCBI Taxonomy" id="41844"/>
    <lineage>
        <taxon>Eukaryota</taxon>
        <taxon>Viridiplantae</taxon>
        <taxon>Streptophyta</taxon>
        <taxon>Embryophyta</taxon>
        <taxon>Marchantiophyta</taxon>
        <taxon>Marchantiopsida</taxon>
        <taxon>Marchantiidae</taxon>
        <taxon>Marchantiales</taxon>
        <taxon>Ricciaceae</taxon>
        <taxon>Riccia</taxon>
    </lineage>
</organism>
<evidence type="ECO:0000313" key="3">
    <source>
        <dbReference type="Proteomes" id="UP001605036"/>
    </source>
</evidence>
<accession>A0ABD1XS45</accession>
<gene>
    <name evidence="2" type="ORF">R1flu_023282</name>
</gene>